<reference evidence="1" key="2">
    <citation type="submission" date="2024-08" db="EMBL/GenBank/DDBJ databases">
        <title>Characterization of Pseudomonas aeruginosa phages for therapeutic use.</title>
        <authorList>
            <person name="Nour El-Din H."/>
        </authorList>
    </citation>
    <scope>NUCLEOTIDE SEQUENCE</scope>
</reference>
<protein>
    <submittedName>
        <fullName evidence="1">Uncharacterized protein</fullName>
    </submittedName>
</protein>
<accession>A0AB39AI67</accession>
<proteinExistence type="predicted"/>
<dbReference type="EMBL" id="PP916319">
    <property type="protein sequence ID" value="XDG30440.1"/>
    <property type="molecule type" value="Genomic_DNA"/>
</dbReference>
<gene>
    <name evidence="1" type="ORF">ABMZ61_42</name>
</gene>
<reference evidence="1" key="1">
    <citation type="submission" date="2024-06" db="EMBL/GenBank/DDBJ databases">
        <authorList>
            <person name="Peters D.L."/>
        </authorList>
    </citation>
    <scope>NUCLEOTIDE SEQUENCE</scope>
</reference>
<name>A0AB39AI67_9VIRU</name>
<organism evidence="1">
    <name type="scientific">Pseudomonas phage vB_PaeS_HTN2</name>
    <dbReference type="NCBI Taxonomy" id="3236647"/>
    <lineage>
        <taxon>Viruses</taxon>
    </lineage>
</organism>
<evidence type="ECO:0000313" key="1">
    <source>
        <dbReference type="EMBL" id="XDG30440.1"/>
    </source>
</evidence>
<sequence>MCTKETFKLSRLIAEAVLQDELTEGCDVAAGLFGPNLTALVSNIAHHLADYLPTHYLNTLLGDCKDAE</sequence>